<dbReference type="RefSeq" id="WP_139696022.1">
    <property type="nucleotide sequence ID" value="NZ_VDCS01000005.1"/>
</dbReference>
<dbReference type="InterPro" id="IPR018490">
    <property type="entry name" value="cNMP-bd_dom_sf"/>
</dbReference>
<organism evidence="2 3">
    <name type="scientific">Allotamlana fucoidanivorans</name>
    <dbReference type="NCBI Taxonomy" id="2583814"/>
    <lineage>
        <taxon>Bacteria</taxon>
        <taxon>Pseudomonadati</taxon>
        <taxon>Bacteroidota</taxon>
        <taxon>Flavobacteriia</taxon>
        <taxon>Flavobacteriales</taxon>
        <taxon>Flavobacteriaceae</taxon>
        <taxon>Allotamlana</taxon>
    </lineage>
</organism>
<evidence type="ECO:0000259" key="1">
    <source>
        <dbReference type="PROSITE" id="PS50042"/>
    </source>
</evidence>
<comment type="caution">
    <text evidence="2">The sequence shown here is derived from an EMBL/GenBank/DDBJ whole genome shotgun (WGS) entry which is preliminary data.</text>
</comment>
<dbReference type="Gene3D" id="2.60.120.10">
    <property type="entry name" value="Jelly Rolls"/>
    <property type="match status" value="1"/>
</dbReference>
<protein>
    <submittedName>
        <fullName evidence="2">Crp/Fnr family transcriptional regulator</fullName>
    </submittedName>
</protein>
<dbReference type="Pfam" id="PF00027">
    <property type="entry name" value="cNMP_binding"/>
    <property type="match status" value="1"/>
</dbReference>
<dbReference type="Proteomes" id="UP000308713">
    <property type="component" value="Unassembled WGS sequence"/>
</dbReference>
<name>A0A5C4SP23_9FLAO</name>
<evidence type="ECO:0000313" key="3">
    <source>
        <dbReference type="Proteomes" id="UP000308713"/>
    </source>
</evidence>
<dbReference type="InterPro" id="IPR000595">
    <property type="entry name" value="cNMP-bd_dom"/>
</dbReference>
<feature type="domain" description="Cyclic nucleotide-binding" evidence="1">
    <location>
        <begin position="14"/>
        <end position="117"/>
    </location>
</feature>
<evidence type="ECO:0000313" key="2">
    <source>
        <dbReference type="EMBL" id="TNJ45400.1"/>
    </source>
</evidence>
<dbReference type="CDD" id="cd00038">
    <property type="entry name" value="CAP_ED"/>
    <property type="match status" value="1"/>
</dbReference>
<reference evidence="2 3" key="1">
    <citation type="submission" date="2019-05" db="EMBL/GenBank/DDBJ databases">
        <title>Tamlana fucoidanivorans sp. nov., isolated from the surface of algae collected from Fujian province in China.</title>
        <authorList>
            <person name="Li J."/>
        </authorList>
    </citation>
    <scope>NUCLEOTIDE SEQUENCE [LARGE SCALE GENOMIC DNA]</scope>
    <source>
        <strain evidence="2 3">CW2-9</strain>
    </source>
</reference>
<dbReference type="EMBL" id="VDCS01000005">
    <property type="protein sequence ID" value="TNJ45400.1"/>
    <property type="molecule type" value="Genomic_DNA"/>
</dbReference>
<accession>A0A5C4SP23</accession>
<sequence length="196" mass="22879">MEQRYVHMLNLVNRISKLDALEEQLIMNSFKPFNLVKGACFLESGKINRHVAFLHSGLVRYFVYNDGDEATFEFTKEGEFIADYQSFNNKTPSLQNIQAIEDCEMLIINYSDLQNIFKKVSNGNLIGRIIIEHRFEVMVRQLLAIYMQGHVERYKSFIENYSNLAQRIPQYHIASYVGVKPPSLSRIRRKFANDIS</sequence>
<dbReference type="OrthoDB" id="663011at2"/>
<gene>
    <name evidence="2" type="ORF">FGF67_06735</name>
</gene>
<keyword evidence="3" id="KW-1185">Reference proteome</keyword>
<dbReference type="PROSITE" id="PS50042">
    <property type="entry name" value="CNMP_BINDING_3"/>
    <property type="match status" value="1"/>
</dbReference>
<dbReference type="InterPro" id="IPR014710">
    <property type="entry name" value="RmlC-like_jellyroll"/>
</dbReference>
<dbReference type="AlphaFoldDB" id="A0A5C4SP23"/>
<dbReference type="SUPFAM" id="SSF51206">
    <property type="entry name" value="cAMP-binding domain-like"/>
    <property type="match status" value="1"/>
</dbReference>
<proteinExistence type="predicted"/>